<evidence type="ECO:0000256" key="2">
    <source>
        <dbReference type="ARBA" id="ARBA00023043"/>
    </source>
</evidence>
<reference evidence="4" key="1">
    <citation type="journal article" date="2023" name="Science">
        <title>Genome structures resolve the early diversification of teleost fishes.</title>
        <authorList>
            <person name="Parey E."/>
            <person name="Louis A."/>
            <person name="Montfort J."/>
            <person name="Bouchez O."/>
            <person name="Roques C."/>
            <person name="Iampietro C."/>
            <person name="Lluch J."/>
            <person name="Castinel A."/>
            <person name="Donnadieu C."/>
            <person name="Desvignes T."/>
            <person name="Floi Bucao C."/>
            <person name="Jouanno E."/>
            <person name="Wen M."/>
            <person name="Mejri S."/>
            <person name="Dirks R."/>
            <person name="Jansen H."/>
            <person name="Henkel C."/>
            <person name="Chen W.J."/>
            <person name="Zahm M."/>
            <person name="Cabau C."/>
            <person name="Klopp C."/>
            <person name="Thompson A.W."/>
            <person name="Robinson-Rechavi M."/>
            <person name="Braasch I."/>
            <person name="Lecointre G."/>
            <person name="Bobe J."/>
            <person name="Postlethwait J.H."/>
            <person name="Berthelot C."/>
            <person name="Roest Crollius H."/>
            <person name="Guiguen Y."/>
        </authorList>
    </citation>
    <scope>NUCLEOTIDE SEQUENCE</scope>
    <source>
        <strain evidence="4">Concon-B</strain>
    </source>
</reference>
<keyword evidence="5" id="KW-1185">Reference proteome</keyword>
<gene>
    <name evidence="4" type="ORF">COCON_G00080400</name>
</gene>
<feature type="compositionally biased region" description="Low complexity" evidence="3">
    <location>
        <begin position="204"/>
        <end position="221"/>
    </location>
</feature>
<dbReference type="Proteomes" id="UP001152803">
    <property type="component" value="Unassembled WGS sequence"/>
</dbReference>
<dbReference type="InterPro" id="IPR051631">
    <property type="entry name" value="Ankyrin-KH/SAM_domain"/>
</dbReference>
<comment type="caution">
    <text evidence="4">The sequence shown here is derived from an EMBL/GenBank/DDBJ whole genome shotgun (WGS) entry which is preliminary data.</text>
</comment>
<dbReference type="PANTHER" id="PTHR23206:SF8">
    <property type="entry name" value="ANKYRIN REPEAT AND KH DOMAIN-CONTAINING 1"/>
    <property type="match status" value="1"/>
</dbReference>
<keyword evidence="2" id="KW-0040">ANK repeat</keyword>
<evidence type="ECO:0000256" key="3">
    <source>
        <dbReference type="SAM" id="MobiDB-lite"/>
    </source>
</evidence>
<dbReference type="PANTHER" id="PTHR23206">
    <property type="entry name" value="MASK PROTEIN"/>
    <property type="match status" value="1"/>
</dbReference>
<dbReference type="GO" id="GO:0005737">
    <property type="term" value="C:cytoplasm"/>
    <property type="evidence" value="ECO:0007669"/>
    <property type="project" value="TreeGrafter"/>
</dbReference>
<dbReference type="GO" id="GO:0045087">
    <property type="term" value="P:innate immune response"/>
    <property type="evidence" value="ECO:0007669"/>
    <property type="project" value="TreeGrafter"/>
</dbReference>
<sequence length="419" mass="44225">MAPPSLQMSSAIGVLNGSQMHLHAGGGKAQLPPNFGPAALFNHFSSMFDSNQVGNSQVWGACHLPARTPPDQAYGPPPAYMGSMGQMEGVMPPPDSSKAPGYRCTSQRIVNSPIGMHHMDPSGNSISTSAALTSFATSISGSPVFLQGPTPVTTPSFSRQHFSPHPWSASTSCTGARNPPPTSWLRRGTQHPCSGARSHERSESPVPSVSSGASSPLSASVAAPAMVQTKPSNASQQDRKVPQPIGTERLARIRQTGSVNPPMLTTNYTPPVGQGGIWSFGVGSASEAMSGWSQPLMSSHMMQQQLPEQSAFSQHQPMERDDTGIVAPSNTFHQPPPSSYMDFPKGLPMSMYGGAMIPPHPPMAEGPGGAMYNGLHTADPAWNPILKVVPNSAENSDPQQVWPGTWAPHVGNVHMNHVN</sequence>
<protein>
    <submittedName>
        <fullName evidence="4">Uncharacterized protein</fullName>
    </submittedName>
</protein>
<keyword evidence="1" id="KW-0677">Repeat</keyword>
<name>A0A9Q1DPJ1_CONCO</name>
<feature type="compositionally biased region" description="Polar residues" evidence="3">
    <location>
        <begin position="150"/>
        <end position="161"/>
    </location>
</feature>
<evidence type="ECO:0000313" key="5">
    <source>
        <dbReference type="Proteomes" id="UP001152803"/>
    </source>
</evidence>
<evidence type="ECO:0000256" key="1">
    <source>
        <dbReference type="ARBA" id="ARBA00022737"/>
    </source>
</evidence>
<proteinExistence type="predicted"/>
<dbReference type="AlphaFoldDB" id="A0A9Q1DPJ1"/>
<dbReference type="EMBL" id="JAFJMO010000005">
    <property type="protein sequence ID" value="KAJ8276288.1"/>
    <property type="molecule type" value="Genomic_DNA"/>
</dbReference>
<feature type="region of interest" description="Disordered" evidence="3">
    <location>
        <begin position="150"/>
        <end position="221"/>
    </location>
</feature>
<organism evidence="4 5">
    <name type="scientific">Conger conger</name>
    <name type="common">Conger eel</name>
    <name type="synonym">Muraena conger</name>
    <dbReference type="NCBI Taxonomy" id="82655"/>
    <lineage>
        <taxon>Eukaryota</taxon>
        <taxon>Metazoa</taxon>
        <taxon>Chordata</taxon>
        <taxon>Craniata</taxon>
        <taxon>Vertebrata</taxon>
        <taxon>Euteleostomi</taxon>
        <taxon>Actinopterygii</taxon>
        <taxon>Neopterygii</taxon>
        <taxon>Teleostei</taxon>
        <taxon>Anguilliformes</taxon>
        <taxon>Congridae</taxon>
        <taxon>Conger</taxon>
    </lineage>
</organism>
<dbReference type="OrthoDB" id="10071877at2759"/>
<accession>A0A9Q1DPJ1</accession>
<evidence type="ECO:0000313" key="4">
    <source>
        <dbReference type="EMBL" id="KAJ8276288.1"/>
    </source>
</evidence>